<sequence length="483" mass="53140">MLRLKSHLTKRVGYTIRCISSAPPVSPTNPESVCIIGSGPSGFYTLKYLLSHPSPPKIVDLVDSSRVPFGLIRTGVAPDHGDVKNAQSEFTQIIEGGNGSTGVRFLGGVAVGEGERVKLSDVEDHYDAVVLCHGASLSNELNLPAYKPDGSKVEAPPVVRPGFREVVERKGGEGLSITVIGGGNVSLDLARVFAKGRRGILGESEVRDEEIKEMAEWGVGTIGLYNRRGAYQTAFTTKEFRDIYKMAKAGKTALRVDLEDIERSSNKESLEEMEGNRPMTRLIKLITQVAEDDGVKKGEGTQISVKYLRSPSEIHTDEEGNMMSVRFELQELSGEKGAQRAVGTGVFEDVQTDVLVSSMGYKASPLDQRLPFEGGRYKHERGHVEGRVFAAGWCKRGPKGIVGTNITDARETVGRIYEGTETERGEVGGDFVDFLEKEGVEYSTWEGWQRVDEVERDEDRLREGQARNKIKDEDEIRRVAMGR</sequence>
<dbReference type="PANTHER" id="PTHR48467">
    <property type="entry name" value="GLUTAMATE SYNTHASE 1 [NADH], CHLOROPLASTIC-LIKE"/>
    <property type="match status" value="1"/>
</dbReference>
<reference evidence="7" key="1">
    <citation type="submission" date="2022-07" db="EMBL/GenBank/DDBJ databases">
        <title>Genome analysis of Parmales, a sister group of diatoms, reveals the evolutionary specialization of diatoms from phago-mixotrophs to photoautotrophs.</title>
        <authorList>
            <person name="Ban H."/>
            <person name="Sato S."/>
            <person name="Yoshikawa S."/>
            <person name="Kazumasa Y."/>
            <person name="Nakamura Y."/>
            <person name="Ichinomiya M."/>
            <person name="Saitoh K."/>
            <person name="Sato N."/>
            <person name="Blanc-Mathieu R."/>
            <person name="Endo H."/>
            <person name="Kuwata A."/>
            <person name="Ogata H."/>
        </authorList>
    </citation>
    <scope>NUCLEOTIDE SEQUENCE</scope>
</reference>
<evidence type="ECO:0000313" key="8">
    <source>
        <dbReference type="Proteomes" id="UP001165082"/>
    </source>
</evidence>
<dbReference type="AlphaFoldDB" id="A0A9W7A3F5"/>
<evidence type="ECO:0000256" key="5">
    <source>
        <dbReference type="ARBA" id="ARBA00023002"/>
    </source>
</evidence>
<evidence type="ECO:0000313" key="7">
    <source>
        <dbReference type="EMBL" id="GMH61958.1"/>
    </source>
</evidence>
<dbReference type="Gene3D" id="3.40.50.720">
    <property type="entry name" value="NAD(P)-binding Rossmann-like Domain"/>
    <property type="match status" value="1"/>
</dbReference>
<dbReference type="PANTHER" id="PTHR48467:SF1">
    <property type="entry name" value="GLUTAMATE SYNTHASE 1 [NADH], CHLOROPLASTIC-LIKE"/>
    <property type="match status" value="1"/>
</dbReference>
<dbReference type="GO" id="GO:0016491">
    <property type="term" value="F:oxidoreductase activity"/>
    <property type="evidence" value="ECO:0007669"/>
    <property type="project" value="UniProtKB-KW"/>
</dbReference>
<keyword evidence="5" id="KW-0560">Oxidoreductase</keyword>
<dbReference type="Pfam" id="PF07992">
    <property type="entry name" value="Pyr_redox_2"/>
    <property type="match status" value="1"/>
</dbReference>
<dbReference type="InterPro" id="IPR023753">
    <property type="entry name" value="FAD/NAD-binding_dom"/>
</dbReference>
<organism evidence="7 8">
    <name type="scientific">Triparma retinervis</name>
    <dbReference type="NCBI Taxonomy" id="2557542"/>
    <lineage>
        <taxon>Eukaryota</taxon>
        <taxon>Sar</taxon>
        <taxon>Stramenopiles</taxon>
        <taxon>Ochrophyta</taxon>
        <taxon>Bolidophyceae</taxon>
        <taxon>Parmales</taxon>
        <taxon>Triparmaceae</taxon>
        <taxon>Triparma</taxon>
    </lineage>
</organism>
<dbReference type="InterPro" id="IPR036188">
    <property type="entry name" value="FAD/NAD-bd_sf"/>
</dbReference>
<dbReference type="SUPFAM" id="SSF51971">
    <property type="entry name" value="Nucleotide-binding domain"/>
    <property type="match status" value="1"/>
</dbReference>
<evidence type="ECO:0000256" key="2">
    <source>
        <dbReference type="ARBA" id="ARBA00022630"/>
    </source>
</evidence>
<comment type="caution">
    <text evidence="7">The sequence shown here is derived from an EMBL/GenBank/DDBJ whole genome shotgun (WGS) entry which is preliminary data.</text>
</comment>
<dbReference type="Gene3D" id="3.50.50.60">
    <property type="entry name" value="FAD/NAD(P)-binding domain"/>
    <property type="match status" value="1"/>
</dbReference>
<feature type="domain" description="FAD/NAD(P)-binding" evidence="6">
    <location>
        <begin position="32"/>
        <end position="195"/>
    </location>
</feature>
<protein>
    <recommendedName>
        <fullName evidence="6">FAD/NAD(P)-binding domain-containing protein</fullName>
    </recommendedName>
</protein>
<dbReference type="Proteomes" id="UP001165082">
    <property type="component" value="Unassembled WGS sequence"/>
</dbReference>
<keyword evidence="2" id="KW-0285">Flavoprotein</keyword>
<dbReference type="OrthoDB" id="333024at2759"/>
<dbReference type="EMBL" id="BRXZ01001089">
    <property type="protein sequence ID" value="GMH61958.1"/>
    <property type="molecule type" value="Genomic_DNA"/>
</dbReference>
<comment type="cofactor">
    <cofactor evidence="1">
        <name>FAD</name>
        <dbReference type="ChEBI" id="CHEBI:57692"/>
    </cofactor>
</comment>
<proteinExistence type="predicted"/>
<keyword evidence="8" id="KW-1185">Reference proteome</keyword>
<dbReference type="InterPro" id="IPR055275">
    <property type="entry name" value="Ferredox_Rdtase"/>
</dbReference>
<evidence type="ECO:0000256" key="1">
    <source>
        <dbReference type="ARBA" id="ARBA00001974"/>
    </source>
</evidence>
<evidence type="ECO:0000256" key="3">
    <source>
        <dbReference type="ARBA" id="ARBA00022827"/>
    </source>
</evidence>
<evidence type="ECO:0000259" key="6">
    <source>
        <dbReference type="Pfam" id="PF07992"/>
    </source>
</evidence>
<keyword evidence="3" id="KW-0274">FAD</keyword>
<keyword evidence="4" id="KW-0521">NADP</keyword>
<accession>A0A9W7A3F5</accession>
<dbReference type="PRINTS" id="PR00419">
    <property type="entry name" value="ADXRDTASE"/>
</dbReference>
<gene>
    <name evidence="7" type="ORF">TrRE_jg13288</name>
</gene>
<name>A0A9W7A3F5_9STRA</name>
<evidence type="ECO:0000256" key="4">
    <source>
        <dbReference type="ARBA" id="ARBA00022857"/>
    </source>
</evidence>